<protein>
    <submittedName>
        <fullName evidence="3">Glycosidase related protein</fullName>
    </submittedName>
</protein>
<dbReference type="Pfam" id="PF04041">
    <property type="entry name" value="Glyco_hydro_130"/>
    <property type="match status" value="1"/>
</dbReference>
<dbReference type="AlphaFoldDB" id="F2KP09"/>
<accession>F2KP09</accession>
<dbReference type="HOGENOM" id="CLU_800776_0_0_2"/>
<evidence type="ECO:0000313" key="3">
    <source>
        <dbReference type="EMBL" id="AEA46317.1"/>
    </source>
</evidence>
<dbReference type="Gene3D" id="2.115.10.20">
    <property type="entry name" value="Glycosyl hydrolase domain, family 43"/>
    <property type="match status" value="1"/>
</dbReference>
<organism evidence="3 4">
    <name type="scientific">Archaeoglobus veneficus (strain DSM 11195 / SNP6)</name>
    <dbReference type="NCBI Taxonomy" id="693661"/>
    <lineage>
        <taxon>Archaea</taxon>
        <taxon>Methanobacteriati</taxon>
        <taxon>Methanobacteriota</taxon>
        <taxon>Archaeoglobi</taxon>
        <taxon>Archaeoglobales</taxon>
        <taxon>Archaeoglobaceae</taxon>
        <taxon>Archaeoglobus</taxon>
    </lineage>
</organism>
<keyword evidence="4" id="KW-1185">Reference proteome</keyword>
<dbReference type="PANTHER" id="PTHR34106">
    <property type="entry name" value="GLYCOSIDASE"/>
    <property type="match status" value="1"/>
</dbReference>
<keyword evidence="1" id="KW-0328">Glycosyltransferase</keyword>
<keyword evidence="2" id="KW-0808">Transferase</keyword>
<dbReference type="GeneID" id="10393376"/>
<dbReference type="GO" id="GO:0016798">
    <property type="term" value="F:hydrolase activity, acting on glycosyl bonds"/>
    <property type="evidence" value="ECO:0007669"/>
    <property type="project" value="UniProtKB-KW"/>
</dbReference>
<sequence length="344" mass="39353">MFKPPELKDVRRENRTEDIVVRRGVITADRVHLKKYPVDNPVTIFNASLFVEHDDIVIYGRIVLGYFTYASAVAEFMFPVKELYNNLFSGHYTAEITVFPDNRFDLWGVEDPRVYEIDGRRLMTYCGRTVNYFDPSVRVERTLPVTAIYDGGKWRKLCVFRMPEEYRGFVISDKDAFLVKMGNELKLFHRIHMKDENFYLVMSNVNEDVLNFDKFTEVSVQDTTLVLEPAKFEDKLGWSTPPVKVDGEHVLLLHAVDAETKSYRVLAILMDDSGKVTAITPCYIMGPKESYEVYGDRPFTVFPCGAQLIDDKLIISYGAADSAIGIGEIDVSELMSILDSNRIG</sequence>
<dbReference type="STRING" id="693661.Arcve_0282"/>
<dbReference type="Proteomes" id="UP000008136">
    <property type="component" value="Chromosome"/>
</dbReference>
<dbReference type="eggNOG" id="arCOG04084">
    <property type="taxonomic scope" value="Archaea"/>
</dbReference>
<dbReference type="InterPro" id="IPR007184">
    <property type="entry name" value="Mannoside_phosphorylase"/>
</dbReference>
<keyword evidence="3" id="KW-0378">Hydrolase</keyword>
<evidence type="ECO:0000256" key="1">
    <source>
        <dbReference type="ARBA" id="ARBA00022676"/>
    </source>
</evidence>
<gene>
    <name evidence="3" type="ordered locus">Arcve_0282</name>
</gene>
<evidence type="ECO:0000256" key="2">
    <source>
        <dbReference type="ARBA" id="ARBA00022679"/>
    </source>
</evidence>
<name>F2KP09_ARCVS</name>
<evidence type="ECO:0000313" key="4">
    <source>
        <dbReference type="Proteomes" id="UP000008136"/>
    </source>
</evidence>
<keyword evidence="3" id="KW-0326">Glycosidase</keyword>
<dbReference type="RefSeq" id="WP_013682993.1">
    <property type="nucleotide sequence ID" value="NC_015320.1"/>
</dbReference>
<dbReference type="PANTHER" id="PTHR34106:SF5">
    <property type="entry name" value="GLYCOSIDASE"/>
    <property type="match status" value="1"/>
</dbReference>
<dbReference type="OrthoDB" id="6245at2157"/>
<proteinExistence type="predicted"/>
<dbReference type="SUPFAM" id="SSF75005">
    <property type="entry name" value="Arabinanase/levansucrase/invertase"/>
    <property type="match status" value="1"/>
</dbReference>
<dbReference type="EMBL" id="CP002588">
    <property type="protein sequence ID" value="AEA46317.1"/>
    <property type="molecule type" value="Genomic_DNA"/>
</dbReference>
<dbReference type="GO" id="GO:0016757">
    <property type="term" value="F:glycosyltransferase activity"/>
    <property type="evidence" value="ECO:0007669"/>
    <property type="project" value="UniProtKB-KW"/>
</dbReference>
<dbReference type="InterPro" id="IPR023296">
    <property type="entry name" value="Glyco_hydro_beta-prop_sf"/>
</dbReference>
<dbReference type="KEGG" id="ave:Arcve_0282"/>
<reference evidence="3 4" key="1">
    <citation type="submission" date="2011-03" db="EMBL/GenBank/DDBJ databases">
        <title>The complete genome of Archaeoglobus veneficus SNP6.</title>
        <authorList>
            <consortium name="US DOE Joint Genome Institute (JGI-PGF)"/>
            <person name="Lucas S."/>
            <person name="Copeland A."/>
            <person name="Lapidus A."/>
            <person name="Bruce D."/>
            <person name="Goodwin L."/>
            <person name="Pitluck S."/>
            <person name="Kyrpides N."/>
            <person name="Mavromatis K."/>
            <person name="Pagani I."/>
            <person name="Ivanova N."/>
            <person name="Mikhailova N."/>
            <person name="Lu M."/>
            <person name="Detter J.C."/>
            <person name="Tapia R."/>
            <person name="Han C."/>
            <person name="Land M."/>
            <person name="Hauser L."/>
            <person name="Markowitz V."/>
            <person name="Cheng J.-F."/>
            <person name="Hugenholtz P."/>
            <person name="Woyke T."/>
            <person name="Wu D."/>
            <person name="Spring S."/>
            <person name="Brambilla E."/>
            <person name="Klenk H.-P."/>
            <person name="Eisen J.A."/>
        </authorList>
    </citation>
    <scope>NUCLEOTIDE SEQUENCE [LARGE SCALE GENOMIC DNA]</scope>
    <source>
        <strain evidence="4">SNP6</strain>
    </source>
</reference>